<comment type="caution">
    <text evidence="1">The sequence shown here is derived from an EMBL/GenBank/DDBJ whole genome shotgun (WGS) entry which is preliminary data.</text>
</comment>
<protein>
    <submittedName>
        <fullName evidence="1">Adenosylcobinamide amidohydrolase</fullName>
    </submittedName>
</protein>
<evidence type="ECO:0000313" key="2">
    <source>
        <dbReference type="Proteomes" id="UP001574673"/>
    </source>
</evidence>
<keyword evidence="2" id="KW-1185">Reference proteome</keyword>
<dbReference type="PANTHER" id="PTHR35336:SF5">
    <property type="entry name" value="ADENOSYLCOBINAMIDE AMIDOHYDROLASE"/>
    <property type="match status" value="1"/>
</dbReference>
<dbReference type="Proteomes" id="UP001574673">
    <property type="component" value="Unassembled WGS sequence"/>
</dbReference>
<organism evidence="1 2">
    <name type="scientific">Dentiradicibacter hellwigii</name>
    <dbReference type="NCBI Taxonomy" id="3149053"/>
    <lineage>
        <taxon>Bacteria</taxon>
        <taxon>Pseudomonadati</taxon>
        <taxon>Pseudomonadota</taxon>
        <taxon>Betaproteobacteria</taxon>
        <taxon>Rhodocyclales</taxon>
        <taxon>Rhodocyclaceae</taxon>
        <taxon>Dentiradicibacter</taxon>
    </lineage>
</organism>
<name>A0ABV4UES7_9RHOO</name>
<evidence type="ECO:0000313" key="1">
    <source>
        <dbReference type="EMBL" id="MFA9949743.1"/>
    </source>
</evidence>
<dbReference type="InterPro" id="IPR002808">
    <property type="entry name" value="AdoCbi_amidolase"/>
</dbReference>
<sequence length="406" mass="43403">MLLNTYFDAIELHRNDKFVALRFRTPHRVISTGLDNGGIMDDLDLVYNHQSCEPAGPLSRHPSRAVLDRPDLYAAALLERNGLGGLRAAQLGTAANMSNLAVMLETYRDIAVLAVATGGVEGNAARAGDPASGYEFDGRYEPITREQPPAHGTINVMIALNQPMLDGALVRAVMTATEAKTAALQELSVPSRYSPSLATGTGTDQIAVCVPRNGRACPLRGAGHHTSAGELIGKAVRQAIKETLIFQNGMHPAERCSCARLMERFGFSGEALIEATLPLLSEDARASLRLAPQLLDRDPPVVLAVAALVHIYDQIGWGIAPAPCQREAVIGQGAQIAVAASGRPDRWHHFHDALAERCDASGRDDPAFVAPLALGLGYAEKWDRQQTMLAEVDAQISALSTDRAAS</sequence>
<dbReference type="RefSeq" id="WP_418890852.1">
    <property type="nucleotide sequence ID" value="NZ_JBEUWX010000002.1"/>
</dbReference>
<accession>A0ABV4UES7</accession>
<dbReference type="EMBL" id="JBEUWX010000002">
    <property type="protein sequence ID" value="MFA9949743.1"/>
    <property type="molecule type" value="Genomic_DNA"/>
</dbReference>
<gene>
    <name evidence="1" type="ORF">ABCS64_05270</name>
</gene>
<dbReference type="InterPro" id="IPR052209">
    <property type="entry name" value="CbiZ"/>
</dbReference>
<dbReference type="Pfam" id="PF01955">
    <property type="entry name" value="CbiZ"/>
    <property type="match status" value="1"/>
</dbReference>
<reference evidence="2" key="1">
    <citation type="submission" date="2024-06" db="EMBL/GenBank/DDBJ databases">
        <title>Radixoralia hellwigii gen. nov., sp nov., isolated from a root canal in the human oral cavity.</title>
        <authorList>
            <person name="Bartsch S."/>
            <person name="Wittmer A."/>
            <person name="Schulz A.-K."/>
            <person name="Neumann-Schaal M."/>
            <person name="Wolf J."/>
            <person name="Gronow S."/>
            <person name="Tennert C."/>
            <person name="Haecker G."/>
            <person name="Cieplik F."/>
            <person name="Al-Ahmad A."/>
        </authorList>
    </citation>
    <scope>NUCLEOTIDE SEQUENCE [LARGE SCALE GENOMIC DNA]</scope>
    <source>
        <strain evidence="2">Wk13</strain>
    </source>
</reference>
<dbReference type="PANTHER" id="PTHR35336">
    <property type="entry name" value="ADENOSYLCOBINAMIDE AMIDOHYDROLASE"/>
    <property type="match status" value="1"/>
</dbReference>
<proteinExistence type="predicted"/>